<dbReference type="PANTHER" id="PTHR30126">
    <property type="entry name" value="HTH-TYPE TRANSCRIPTIONAL REGULATOR"/>
    <property type="match status" value="1"/>
</dbReference>
<evidence type="ECO:0000313" key="7">
    <source>
        <dbReference type="Proteomes" id="UP000182544"/>
    </source>
</evidence>
<dbReference type="PROSITE" id="PS50931">
    <property type="entry name" value="HTH_LYSR"/>
    <property type="match status" value="1"/>
</dbReference>
<evidence type="ECO:0000256" key="3">
    <source>
        <dbReference type="ARBA" id="ARBA00023125"/>
    </source>
</evidence>
<dbReference type="GO" id="GO:0000976">
    <property type="term" value="F:transcription cis-regulatory region binding"/>
    <property type="evidence" value="ECO:0007669"/>
    <property type="project" value="TreeGrafter"/>
</dbReference>
<evidence type="ECO:0000256" key="1">
    <source>
        <dbReference type="ARBA" id="ARBA00009437"/>
    </source>
</evidence>
<dbReference type="SUPFAM" id="SSF46785">
    <property type="entry name" value="Winged helix' DNA-binding domain"/>
    <property type="match status" value="1"/>
</dbReference>
<dbReference type="Pfam" id="PF03466">
    <property type="entry name" value="LysR_substrate"/>
    <property type="match status" value="1"/>
</dbReference>
<feature type="domain" description="HTH lysR-type" evidence="5">
    <location>
        <begin position="2"/>
        <end position="59"/>
    </location>
</feature>
<dbReference type="Gene3D" id="1.10.10.10">
    <property type="entry name" value="Winged helix-like DNA-binding domain superfamily/Winged helix DNA-binding domain"/>
    <property type="match status" value="1"/>
</dbReference>
<organism evidence="6 7">
    <name type="scientific">Flaviramulus basaltis</name>
    <dbReference type="NCBI Taxonomy" id="369401"/>
    <lineage>
        <taxon>Bacteria</taxon>
        <taxon>Pseudomonadati</taxon>
        <taxon>Bacteroidota</taxon>
        <taxon>Flavobacteriia</taxon>
        <taxon>Flavobacteriales</taxon>
        <taxon>Flavobacteriaceae</taxon>
        <taxon>Flaviramulus</taxon>
    </lineage>
</organism>
<evidence type="ECO:0000256" key="2">
    <source>
        <dbReference type="ARBA" id="ARBA00023015"/>
    </source>
</evidence>
<dbReference type="PRINTS" id="PR00039">
    <property type="entry name" value="HTHLYSR"/>
</dbReference>
<dbReference type="PANTHER" id="PTHR30126:SF64">
    <property type="entry name" value="HTH-TYPE TRANSCRIPTIONAL REGULATOR CITR"/>
    <property type="match status" value="1"/>
</dbReference>
<keyword evidence="7" id="KW-1185">Reference proteome</keyword>
<evidence type="ECO:0000259" key="5">
    <source>
        <dbReference type="PROSITE" id="PS50931"/>
    </source>
</evidence>
<dbReference type="InterPro" id="IPR000847">
    <property type="entry name" value="LysR_HTH_N"/>
</dbReference>
<dbReference type="InterPro" id="IPR036390">
    <property type="entry name" value="WH_DNA-bd_sf"/>
</dbReference>
<evidence type="ECO:0000256" key="4">
    <source>
        <dbReference type="ARBA" id="ARBA00023163"/>
    </source>
</evidence>
<name>A0A1K2IHC4_9FLAO</name>
<keyword evidence="3 6" id="KW-0238">DNA-binding</keyword>
<reference evidence="6 7" key="1">
    <citation type="submission" date="2016-10" db="EMBL/GenBank/DDBJ databases">
        <authorList>
            <person name="de Groot N.N."/>
        </authorList>
    </citation>
    <scope>NUCLEOTIDE SEQUENCE [LARGE SCALE GENOMIC DNA]</scope>
    <source>
        <strain evidence="6 7">DSM 18180</strain>
    </source>
</reference>
<accession>A0A1K2IHC4</accession>
<evidence type="ECO:0000313" key="6">
    <source>
        <dbReference type="EMBL" id="SFZ91825.1"/>
    </source>
</evidence>
<dbReference type="InterPro" id="IPR005119">
    <property type="entry name" value="LysR_subst-bd"/>
</dbReference>
<dbReference type="Proteomes" id="UP000182544">
    <property type="component" value="Unassembled WGS sequence"/>
</dbReference>
<comment type="similarity">
    <text evidence="1">Belongs to the LysR transcriptional regulatory family.</text>
</comment>
<dbReference type="EMBL" id="FPKV01000002">
    <property type="protein sequence ID" value="SFZ91825.1"/>
    <property type="molecule type" value="Genomic_DNA"/>
</dbReference>
<proteinExistence type="inferred from homology"/>
<dbReference type="Pfam" id="PF00126">
    <property type="entry name" value="HTH_1"/>
    <property type="match status" value="1"/>
</dbReference>
<sequence>MVNLEWYRTFKEIYENGTLTKASIALYASQPGVSVHLNALEAYVGKKLFERTSRKMIPTEDGKFLYEYIIESINKLEIAEQHFKKTTQEKNPSLHIGMCSEMFQLIIEPEISKLNFDLVAKFGVHTDLIKDLNNGILDLVITPRKQIDKKSLVDYTAFSKERIILIAGIKTDTTQIDKQLNDSNWKALENEFQLNTWYSASNEMEHFRRFWFENFGKRPVFKPNYILPNISSIIRCLSNGTGLALVPDFLCEDAIAKNEIKLVWDGKIKTENTLYFASRTDLKYKKELNVVQSIFKAKMKSEVQHAL</sequence>
<keyword evidence="2" id="KW-0805">Transcription regulation</keyword>
<dbReference type="RefSeq" id="WP_072401342.1">
    <property type="nucleotide sequence ID" value="NZ_FPKV01000002.1"/>
</dbReference>
<dbReference type="STRING" id="369401.SAMN05428642_102364"/>
<dbReference type="OrthoDB" id="646694at2"/>
<gene>
    <name evidence="6" type="ORF">SAMN05428642_102364</name>
</gene>
<dbReference type="AlphaFoldDB" id="A0A1K2IHC4"/>
<protein>
    <submittedName>
        <fullName evidence="6">DNA-binding transcriptional regulator, LysR family</fullName>
    </submittedName>
</protein>
<dbReference type="InterPro" id="IPR036388">
    <property type="entry name" value="WH-like_DNA-bd_sf"/>
</dbReference>
<dbReference type="GO" id="GO:0003700">
    <property type="term" value="F:DNA-binding transcription factor activity"/>
    <property type="evidence" value="ECO:0007669"/>
    <property type="project" value="InterPro"/>
</dbReference>
<dbReference type="SUPFAM" id="SSF53850">
    <property type="entry name" value="Periplasmic binding protein-like II"/>
    <property type="match status" value="1"/>
</dbReference>
<keyword evidence="4" id="KW-0804">Transcription</keyword>